<dbReference type="AlphaFoldDB" id="A0A553HQL0"/>
<proteinExistence type="predicted"/>
<sequence>MLKQLSGFPSLVPALITKVNITQVNDIGKIHTGSHETHYAVNDGTIETVPGFEPAFKAKVVFGADWFRVDPDGNHARIDLRGIARSENGHTIDFRAAGVVDMTTEIRKILSGDPGAATIPFGSITASHTFLVADPTMKIFENGIFVSNTRFITSSTGIIVETRQSLVVASTDMD</sequence>
<comment type="caution">
    <text evidence="1">The sequence shown here is derived from an EMBL/GenBank/DDBJ whole genome shotgun (WGS) entry which is preliminary data.</text>
</comment>
<dbReference type="Pfam" id="PF11578">
    <property type="entry name" value="DUF3237"/>
    <property type="match status" value="1"/>
</dbReference>
<accession>A0A553HQL0</accession>
<dbReference type="Gene3D" id="2.40.160.20">
    <property type="match status" value="1"/>
</dbReference>
<name>A0A553HQL0_9PEZI</name>
<dbReference type="EMBL" id="VFLP01000057">
    <property type="protein sequence ID" value="TRX90242.1"/>
    <property type="molecule type" value="Genomic_DNA"/>
</dbReference>
<dbReference type="OrthoDB" id="2544694at2759"/>
<reference evidence="2" key="1">
    <citation type="submission" date="2019-06" db="EMBL/GenBank/DDBJ databases">
        <title>Draft genome sequence of the griseofulvin-producing fungus Xylaria cubensis strain G536.</title>
        <authorList>
            <person name="Mead M.E."/>
            <person name="Raja H.A."/>
            <person name="Steenwyk J.L."/>
            <person name="Knowles S.L."/>
            <person name="Oberlies N.H."/>
            <person name="Rokas A."/>
        </authorList>
    </citation>
    <scope>NUCLEOTIDE SEQUENCE [LARGE SCALE GENOMIC DNA]</scope>
    <source>
        <strain evidence="2">G536</strain>
    </source>
</reference>
<protein>
    <submittedName>
        <fullName evidence="1">Uncharacterized protein</fullName>
    </submittedName>
</protein>
<gene>
    <name evidence="1" type="ORF">FHL15_008787</name>
</gene>
<dbReference type="STRING" id="2512241.A0A553HQL0"/>
<evidence type="ECO:0000313" key="2">
    <source>
        <dbReference type="Proteomes" id="UP000319160"/>
    </source>
</evidence>
<dbReference type="Proteomes" id="UP000319160">
    <property type="component" value="Unassembled WGS sequence"/>
</dbReference>
<keyword evidence="2" id="KW-1185">Reference proteome</keyword>
<organism evidence="1 2">
    <name type="scientific">Xylaria flabelliformis</name>
    <dbReference type="NCBI Taxonomy" id="2512241"/>
    <lineage>
        <taxon>Eukaryota</taxon>
        <taxon>Fungi</taxon>
        <taxon>Dikarya</taxon>
        <taxon>Ascomycota</taxon>
        <taxon>Pezizomycotina</taxon>
        <taxon>Sordariomycetes</taxon>
        <taxon>Xylariomycetidae</taxon>
        <taxon>Xylariales</taxon>
        <taxon>Xylariaceae</taxon>
        <taxon>Xylaria</taxon>
    </lineage>
</organism>
<evidence type="ECO:0000313" key="1">
    <source>
        <dbReference type="EMBL" id="TRX90242.1"/>
    </source>
</evidence>